<keyword evidence="1" id="KW-0547">Nucleotide-binding</keyword>
<feature type="domain" description="Carboxyltransferase" evidence="4">
    <location>
        <begin position="24"/>
        <end position="318"/>
    </location>
</feature>
<dbReference type="SUPFAM" id="SSF50891">
    <property type="entry name" value="Cyclophilin-like"/>
    <property type="match status" value="1"/>
</dbReference>
<dbReference type="SMART" id="SM00797">
    <property type="entry name" value="AHS2"/>
    <property type="match status" value="1"/>
</dbReference>
<dbReference type="RefSeq" id="WP_213413755.1">
    <property type="nucleotide sequence ID" value="NZ_BOVK01000064.1"/>
</dbReference>
<dbReference type="Proteomes" id="UP000677918">
    <property type="component" value="Unassembled WGS sequence"/>
</dbReference>
<dbReference type="Pfam" id="PF02626">
    <property type="entry name" value="CT_A_B"/>
    <property type="match status" value="1"/>
</dbReference>
<dbReference type="Gene3D" id="2.40.100.10">
    <property type="entry name" value="Cyclophilin-like"/>
    <property type="match status" value="1"/>
</dbReference>
<proteinExistence type="predicted"/>
<dbReference type="AlphaFoldDB" id="A0A8J4H503"/>
<dbReference type="PANTHER" id="PTHR43309:SF5">
    <property type="entry name" value="5-OXOPROLINASE SUBUNIT C"/>
    <property type="match status" value="1"/>
</dbReference>
<organism evidence="5 6">
    <name type="scientific">Xylanibacillus composti</name>
    <dbReference type="NCBI Taxonomy" id="1572762"/>
    <lineage>
        <taxon>Bacteria</taxon>
        <taxon>Bacillati</taxon>
        <taxon>Bacillota</taxon>
        <taxon>Bacilli</taxon>
        <taxon>Bacillales</taxon>
        <taxon>Paenibacillaceae</taxon>
        <taxon>Xylanibacillus</taxon>
    </lineage>
</organism>
<comment type="caution">
    <text evidence="5">The sequence shown here is derived from an EMBL/GenBank/DDBJ whole genome shotgun (WGS) entry which is preliminary data.</text>
</comment>
<keyword evidence="3" id="KW-0067">ATP-binding</keyword>
<evidence type="ECO:0000313" key="5">
    <source>
        <dbReference type="EMBL" id="GIQ70949.1"/>
    </source>
</evidence>
<gene>
    <name evidence="5" type="ORF">XYCOK13_37730</name>
</gene>
<accession>A0A8J4H503</accession>
<evidence type="ECO:0000313" key="6">
    <source>
        <dbReference type="Proteomes" id="UP000677918"/>
    </source>
</evidence>
<dbReference type="PANTHER" id="PTHR43309">
    <property type="entry name" value="5-OXOPROLINASE SUBUNIT C"/>
    <property type="match status" value="1"/>
</dbReference>
<evidence type="ECO:0000259" key="4">
    <source>
        <dbReference type="SMART" id="SM00797"/>
    </source>
</evidence>
<name>A0A8J4H503_9BACL</name>
<protein>
    <submittedName>
        <fullName evidence="5">KipI antagonist</fullName>
    </submittedName>
</protein>
<dbReference type="InterPro" id="IPR003778">
    <property type="entry name" value="CT_A_B"/>
</dbReference>
<sequence>MAVKVIKPGLHTTVQDGGRWGYQRYGVSVSGPMDSFAQRAANILVGNDDGEAVLEATLLGPELCLTQPCWVALCGADMRPLAGGKPIPMWRPVYLPADTVLALGRAAAGCRTYIAFAGGLQLPHVLGSRSTHTRSGLGGLRGSTLAEGDELAIGLSDPQLLPILPAQPVEAASVPWSVSPSICPDYADSAVVRTIDAPETSWYAAGALERFYGQTYTVAPDSDRMGIRLAGAQHGMHPLHAGTMHSSPVTCGTVQLPPDGKPIVLAADRQTTGGYPRIAQVISSDMPILAQLRPGDELRFHRISHAAAEQLGQEREHALTMLRTAVRLAGKR</sequence>
<evidence type="ECO:0000256" key="3">
    <source>
        <dbReference type="ARBA" id="ARBA00022840"/>
    </source>
</evidence>
<dbReference type="NCBIfam" id="TIGR00724">
    <property type="entry name" value="urea_amlyse_rel"/>
    <property type="match status" value="1"/>
</dbReference>
<keyword evidence="2" id="KW-0378">Hydrolase</keyword>
<reference evidence="5" key="1">
    <citation type="submission" date="2021-04" db="EMBL/GenBank/DDBJ databases">
        <title>Draft genome sequence of Xylanibacillus composti strain K13.</title>
        <authorList>
            <person name="Uke A."/>
            <person name="Chhe C."/>
            <person name="Baramee S."/>
            <person name="Kosugi A."/>
        </authorList>
    </citation>
    <scope>NUCLEOTIDE SEQUENCE</scope>
    <source>
        <strain evidence="5">K13</strain>
    </source>
</reference>
<evidence type="ECO:0000256" key="2">
    <source>
        <dbReference type="ARBA" id="ARBA00022801"/>
    </source>
</evidence>
<evidence type="ECO:0000256" key="1">
    <source>
        <dbReference type="ARBA" id="ARBA00022741"/>
    </source>
</evidence>
<dbReference type="EMBL" id="BOVK01000064">
    <property type="protein sequence ID" value="GIQ70949.1"/>
    <property type="molecule type" value="Genomic_DNA"/>
</dbReference>
<dbReference type="GO" id="GO:0005524">
    <property type="term" value="F:ATP binding"/>
    <property type="evidence" value="ECO:0007669"/>
    <property type="project" value="UniProtKB-KW"/>
</dbReference>
<dbReference type="InterPro" id="IPR029000">
    <property type="entry name" value="Cyclophilin-like_dom_sf"/>
</dbReference>
<dbReference type="GO" id="GO:0016787">
    <property type="term" value="F:hydrolase activity"/>
    <property type="evidence" value="ECO:0007669"/>
    <property type="project" value="UniProtKB-KW"/>
</dbReference>
<dbReference type="InterPro" id="IPR052708">
    <property type="entry name" value="PxpC"/>
</dbReference>
<keyword evidence="6" id="KW-1185">Reference proteome</keyword>